<dbReference type="Proteomes" id="UP000503017">
    <property type="component" value="Chromosome"/>
</dbReference>
<protein>
    <submittedName>
        <fullName evidence="9">DedA family protein</fullName>
    </submittedName>
</protein>
<evidence type="ECO:0000256" key="3">
    <source>
        <dbReference type="ARBA" id="ARBA00022475"/>
    </source>
</evidence>
<comment type="caution">
    <text evidence="7">Lacks conserved residue(s) required for the propagation of feature annotation.</text>
</comment>
<dbReference type="PANTHER" id="PTHR30353">
    <property type="entry name" value="INNER MEMBRANE PROTEIN DEDA-RELATED"/>
    <property type="match status" value="1"/>
</dbReference>
<dbReference type="InterPro" id="IPR032816">
    <property type="entry name" value="VTT_dom"/>
</dbReference>
<evidence type="ECO:0000256" key="5">
    <source>
        <dbReference type="ARBA" id="ARBA00022989"/>
    </source>
</evidence>
<keyword evidence="3 7" id="KW-1003">Cell membrane</keyword>
<name>A0A6M7WU04_RHILI</name>
<feature type="transmembrane region" description="Helical" evidence="7">
    <location>
        <begin position="145"/>
        <end position="166"/>
    </location>
</feature>
<comment type="similarity">
    <text evidence="2 7">Belongs to the DedA family.</text>
</comment>
<dbReference type="RefSeq" id="WP_027028711.1">
    <property type="nucleotide sequence ID" value="NZ_CP033367.1"/>
</dbReference>
<dbReference type="InterPro" id="IPR032818">
    <property type="entry name" value="DedA-like"/>
</dbReference>
<dbReference type="AlphaFoldDB" id="A0A6M7WU04"/>
<evidence type="ECO:0000256" key="6">
    <source>
        <dbReference type="ARBA" id="ARBA00023136"/>
    </source>
</evidence>
<evidence type="ECO:0000256" key="1">
    <source>
        <dbReference type="ARBA" id="ARBA00004651"/>
    </source>
</evidence>
<evidence type="ECO:0000256" key="2">
    <source>
        <dbReference type="ARBA" id="ARBA00010792"/>
    </source>
</evidence>
<dbReference type="EMBL" id="CP033367">
    <property type="protein sequence ID" value="QKD04109.1"/>
    <property type="molecule type" value="Genomic_DNA"/>
</dbReference>
<keyword evidence="4 7" id="KW-0812">Transmembrane</keyword>
<keyword evidence="6 7" id="KW-0472">Membrane</keyword>
<evidence type="ECO:0000313" key="9">
    <source>
        <dbReference type="EMBL" id="QKD04109.1"/>
    </source>
</evidence>
<sequence>MQSFIDQSVCFIENHQAWAGLVVGLLAFGESLVLVGILLPGTTVLIIVGGLVGAGIVQPLPVLLAAMIGAALGDTISYFLGRWLGRGVVHKWPLNRYRREVARARLFFHRYGFWAVFIGRFFGPVRATVPLVAGMMGMHRRRFQIANILSAIIWAPVVLSPGWLVAKGAGSFPELDVTSLFGIAAMASIALIIIAVIAFRLRGKRTSRA</sequence>
<evidence type="ECO:0000313" key="10">
    <source>
        <dbReference type="Proteomes" id="UP000503017"/>
    </source>
</evidence>
<feature type="domain" description="VTT" evidence="8">
    <location>
        <begin position="39"/>
        <end position="163"/>
    </location>
</feature>
<keyword evidence="5 7" id="KW-1133">Transmembrane helix</keyword>
<dbReference type="Pfam" id="PF09335">
    <property type="entry name" value="VTT_dom"/>
    <property type="match status" value="1"/>
</dbReference>
<dbReference type="GO" id="GO:0005886">
    <property type="term" value="C:plasma membrane"/>
    <property type="evidence" value="ECO:0007669"/>
    <property type="project" value="UniProtKB-SubCell"/>
</dbReference>
<evidence type="ECO:0000259" key="8">
    <source>
        <dbReference type="Pfam" id="PF09335"/>
    </source>
</evidence>
<organism evidence="9 10">
    <name type="scientific">Mesorhizobium loti R88b</name>
    <dbReference type="NCBI Taxonomy" id="935548"/>
    <lineage>
        <taxon>Bacteria</taxon>
        <taxon>Pseudomonadati</taxon>
        <taxon>Pseudomonadota</taxon>
        <taxon>Alphaproteobacteria</taxon>
        <taxon>Hyphomicrobiales</taxon>
        <taxon>Phyllobacteriaceae</taxon>
        <taxon>Mesorhizobium</taxon>
    </lineage>
</organism>
<dbReference type="PANTHER" id="PTHR30353:SF15">
    <property type="entry name" value="INNER MEMBRANE PROTEIN YABI"/>
    <property type="match status" value="1"/>
</dbReference>
<gene>
    <name evidence="9" type="ORF">EB235_23660</name>
</gene>
<feature type="transmembrane region" description="Helical" evidence="7">
    <location>
        <begin position="178"/>
        <end position="199"/>
    </location>
</feature>
<feature type="transmembrane region" description="Helical" evidence="7">
    <location>
        <begin position="111"/>
        <end position="133"/>
    </location>
</feature>
<comment type="subcellular location">
    <subcellularLocation>
        <location evidence="1 7">Cell membrane</location>
        <topology evidence="1 7">Multi-pass membrane protein</topology>
    </subcellularLocation>
</comment>
<evidence type="ECO:0000256" key="7">
    <source>
        <dbReference type="RuleBase" id="RU367016"/>
    </source>
</evidence>
<accession>A0A6M7WU04</accession>
<evidence type="ECO:0000256" key="4">
    <source>
        <dbReference type="ARBA" id="ARBA00022692"/>
    </source>
</evidence>
<reference evidence="9 10" key="1">
    <citation type="submission" date="2018-10" db="EMBL/GenBank/DDBJ databases">
        <authorList>
            <person name="Perry B.J."/>
            <person name="Sullivan J.T."/>
            <person name="Murphy R.J.T."/>
            <person name="Ramsay J.P."/>
            <person name="Ronson C.W."/>
        </authorList>
    </citation>
    <scope>NUCLEOTIDE SEQUENCE [LARGE SCALE GENOMIC DNA]</scope>
    <source>
        <strain evidence="9 10">R88b</strain>
    </source>
</reference>
<proteinExistence type="inferred from homology"/>